<organism evidence="2 3">
    <name type="scientific">Necator americanus</name>
    <name type="common">Human hookworm</name>
    <dbReference type="NCBI Taxonomy" id="51031"/>
    <lineage>
        <taxon>Eukaryota</taxon>
        <taxon>Metazoa</taxon>
        <taxon>Ecdysozoa</taxon>
        <taxon>Nematoda</taxon>
        <taxon>Chromadorea</taxon>
        <taxon>Rhabditida</taxon>
        <taxon>Rhabditina</taxon>
        <taxon>Rhabditomorpha</taxon>
        <taxon>Strongyloidea</taxon>
        <taxon>Ancylostomatidae</taxon>
        <taxon>Bunostominae</taxon>
        <taxon>Necator</taxon>
    </lineage>
</organism>
<dbReference type="EMBL" id="JAVFWL010000005">
    <property type="protein sequence ID" value="KAK6754632.1"/>
    <property type="molecule type" value="Genomic_DNA"/>
</dbReference>
<keyword evidence="1" id="KW-0732">Signal</keyword>
<evidence type="ECO:0000313" key="2">
    <source>
        <dbReference type="EMBL" id="KAK6754632.1"/>
    </source>
</evidence>
<comment type="caution">
    <text evidence="2">The sequence shown here is derived from an EMBL/GenBank/DDBJ whole genome shotgun (WGS) entry which is preliminary data.</text>
</comment>
<evidence type="ECO:0000256" key="1">
    <source>
        <dbReference type="SAM" id="SignalP"/>
    </source>
</evidence>
<dbReference type="Proteomes" id="UP001303046">
    <property type="component" value="Unassembled WGS sequence"/>
</dbReference>
<reference evidence="2 3" key="1">
    <citation type="submission" date="2023-08" db="EMBL/GenBank/DDBJ databases">
        <title>A Necator americanus chromosomal reference genome.</title>
        <authorList>
            <person name="Ilik V."/>
            <person name="Petrzelkova K.J."/>
            <person name="Pardy F."/>
            <person name="Fuh T."/>
            <person name="Niatou-Singa F.S."/>
            <person name="Gouil Q."/>
            <person name="Baker L."/>
            <person name="Ritchie M.E."/>
            <person name="Jex A.R."/>
            <person name="Gazzola D."/>
            <person name="Li H."/>
            <person name="Toshio Fujiwara R."/>
            <person name="Zhan B."/>
            <person name="Aroian R.V."/>
            <person name="Pafco B."/>
            <person name="Schwarz E.M."/>
        </authorList>
    </citation>
    <scope>NUCLEOTIDE SEQUENCE [LARGE SCALE GENOMIC DNA]</scope>
    <source>
        <strain evidence="2 3">Aroian</strain>
        <tissue evidence="2">Whole animal</tissue>
    </source>
</reference>
<keyword evidence="3" id="KW-1185">Reference proteome</keyword>
<feature type="signal peptide" evidence="1">
    <location>
        <begin position="1"/>
        <end position="20"/>
    </location>
</feature>
<sequence>MDLRGVFVLLLCSLLAVVIGQEDSETSFYAGRLLPSSFGMGWKGYMMPIYTGEKRSMTEKMKSLKGRYNGQIRDILFGK</sequence>
<name>A0ABR1DW23_NECAM</name>
<accession>A0ABR1DW23</accession>
<feature type="chain" id="PRO_5047442955" evidence="1">
    <location>
        <begin position="21"/>
        <end position="79"/>
    </location>
</feature>
<proteinExistence type="predicted"/>
<evidence type="ECO:0000313" key="3">
    <source>
        <dbReference type="Proteomes" id="UP001303046"/>
    </source>
</evidence>
<protein>
    <submittedName>
        <fullName evidence="2">Uncharacterized protein</fullName>
    </submittedName>
</protein>
<gene>
    <name evidence="2" type="primary">Necator_chrV.g18343</name>
    <name evidence="2" type="ORF">RB195_013552</name>
</gene>